<dbReference type="Gene3D" id="3.40.220.10">
    <property type="entry name" value="Leucine Aminopeptidase, subunit E, domain 1"/>
    <property type="match status" value="1"/>
</dbReference>
<dbReference type="eggNOG" id="KOG2633">
    <property type="taxonomic scope" value="Eukaryota"/>
</dbReference>
<dbReference type="PANTHER" id="PTHR11106:SF27">
    <property type="entry name" value="MACRO DOMAIN-CONTAINING PROTEIN"/>
    <property type="match status" value="1"/>
</dbReference>
<dbReference type="STRING" id="1168221.R7YP26"/>
<organism evidence="3 4">
    <name type="scientific">Coniosporium apollinis (strain CBS 100218)</name>
    <name type="common">Rock-inhabiting black yeast</name>
    <dbReference type="NCBI Taxonomy" id="1168221"/>
    <lineage>
        <taxon>Eukaryota</taxon>
        <taxon>Fungi</taxon>
        <taxon>Dikarya</taxon>
        <taxon>Ascomycota</taxon>
        <taxon>Pezizomycotina</taxon>
        <taxon>Dothideomycetes</taxon>
        <taxon>Dothideomycetes incertae sedis</taxon>
        <taxon>Coniosporium</taxon>
    </lineage>
</organism>
<dbReference type="Pfam" id="PF01661">
    <property type="entry name" value="Macro"/>
    <property type="match status" value="1"/>
</dbReference>
<dbReference type="PANTHER" id="PTHR11106">
    <property type="entry name" value="GANGLIOSIDE INDUCED DIFFERENTIATION ASSOCIATED PROTEIN 2-RELATED"/>
    <property type="match status" value="1"/>
</dbReference>
<dbReference type="AlphaFoldDB" id="R7YP26"/>
<proteinExistence type="predicted"/>
<feature type="compositionally biased region" description="Acidic residues" evidence="1">
    <location>
        <begin position="218"/>
        <end position="227"/>
    </location>
</feature>
<dbReference type="NCBIfam" id="NF001664">
    <property type="entry name" value="PRK00431.1-6"/>
    <property type="match status" value="1"/>
</dbReference>
<reference evidence="4" key="1">
    <citation type="submission" date="2012-06" db="EMBL/GenBank/DDBJ databases">
        <title>The genome sequence of Coniosporium apollinis CBS 100218.</title>
        <authorList>
            <consortium name="The Broad Institute Genome Sequencing Platform"/>
            <person name="Cuomo C."/>
            <person name="Gorbushina A."/>
            <person name="Noack S."/>
            <person name="Walker B."/>
            <person name="Young S.K."/>
            <person name="Zeng Q."/>
            <person name="Gargeya S."/>
            <person name="Fitzgerald M."/>
            <person name="Haas B."/>
            <person name="Abouelleil A."/>
            <person name="Alvarado L."/>
            <person name="Arachchi H.M."/>
            <person name="Berlin A.M."/>
            <person name="Chapman S.B."/>
            <person name="Goldberg J."/>
            <person name="Griggs A."/>
            <person name="Gujja S."/>
            <person name="Hansen M."/>
            <person name="Howarth C."/>
            <person name="Imamovic A."/>
            <person name="Larimer J."/>
            <person name="McCowan C."/>
            <person name="Montmayeur A."/>
            <person name="Murphy C."/>
            <person name="Neiman D."/>
            <person name="Pearson M."/>
            <person name="Priest M."/>
            <person name="Roberts A."/>
            <person name="Saif S."/>
            <person name="Shea T."/>
            <person name="Sisk P."/>
            <person name="Sykes S."/>
            <person name="Wortman J."/>
            <person name="Nusbaum C."/>
            <person name="Birren B."/>
        </authorList>
    </citation>
    <scope>NUCLEOTIDE SEQUENCE [LARGE SCALE GENOMIC DNA]</scope>
    <source>
        <strain evidence="4">CBS 100218</strain>
    </source>
</reference>
<feature type="region of interest" description="Disordered" evidence="1">
    <location>
        <begin position="212"/>
        <end position="301"/>
    </location>
</feature>
<gene>
    <name evidence="3" type="ORF">W97_02797</name>
</gene>
<dbReference type="RefSeq" id="XP_007778886.1">
    <property type="nucleotide sequence ID" value="XM_007780696.1"/>
</dbReference>
<feature type="compositionally biased region" description="Basic and acidic residues" evidence="1">
    <location>
        <begin position="258"/>
        <end position="287"/>
    </location>
</feature>
<dbReference type="OMA" id="AKWVIHT"/>
<evidence type="ECO:0000313" key="3">
    <source>
        <dbReference type="EMBL" id="EON63569.1"/>
    </source>
</evidence>
<dbReference type="CDD" id="cd02908">
    <property type="entry name" value="Macro_OAADPr_deacetylase"/>
    <property type="match status" value="1"/>
</dbReference>
<dbReference type="SUPFAM" id="SSF52949">
    <property type="entry name" value="Macro domain-like"/>
    <property type="match status" value="1"/>
</dbReference>
<evidence type="ECO:0000256" key="1">
    <source>
        <dbReference type="SAM" id="MobiDB-lite"/>
    </source>
</evidence>
<sequence>MSPSLVHLSQIPTVTQLYASNRLRPTSSPAAPPNPSYNDKISLIRHDITKLRVDSIVNAANESLLGGGGVDGAIHRAAGPELLDECETLGGCDTGDAKITGAYNLPCKAVIHAVGPVYFRTKREGRHTQLLQSCYRKSLQLAVDHGLKSIAFSALSTGVYGYPSGEAAEAACEEVRRFLESGRGDGLEKIVFCNFMEKDERAYEEVIPKYFQPASEDSKEEEAEGGDVSESKDESAPESKVEGAQESKEETGGVPIPESKEDLKDKISDLADKRTAELERSTEEEAKQANPAEPGVEPEKK</sequence>
<accession>R7YP26</accession>
<dbReference type="GeneID" id="19900108"/>
<evidence type="ECO:0000313" key="4">
    <source>
        <dbReference type="Proteomes" id="UP000016924"/>
    </source>
</evidence>
<dbReference type="InterPro" id="IPR043472">
    <property type="entry name" value="Macro_dom-like"/>
</dbReference>
<dbReference type="InterPro" id="IPR002589">
    <property type="entry name" value="Macro_dom"/>
</dbReference>
<name>R7YP26_CONA1</name>
<dbReference type="HOGENOM" id="CLU_046550_3_1_1"/>
<dbReference type="SMART" id="SM00506">
    <property type="entry name" value="A1pp"/>
    <property type="match status" value="1"/>
</dbReference>
<dbReference type="OrthoDB" id="6077599at2759"/>
<evidence type="ECO:0000259" key="2">
    <source>
        <dbReference type="PROSITE" id="PS51154"/>
    </source>
</evidence>
<feature type="compositionally biased region" description="Basic and acidic residues" evidence="1">
    <location>
        <begin position="229"/>
        <end position="251"/>
    </location>
</feature>
<feature type="domain" description="Macro" evidence="2">
    <location>
        <begin position="28"/>
        <end position="211"/>
    </location>
</feature>
<protein>
    <recommendedName>
        <fullName evidence="2">Macro domain-containing protein</fullName>
    </recommendedName>
</protein>
<dbReference type="Proteomes" id="UP000016924">
    <property type="component" value="Unassembled WGS sequence"/>
</dbReference>
<dbReference type="PROSITE" id="PS51154">
    <property type="entry name" value="MACRO"/>
    <property type="match status" value="1"/>
</dbReference>
<keyword evidence="4" id="KW-1185">Reference proteome</keyword>
<dbReference type="EMBL" id="JH767564">
    <property type="protein sequence ID" value="EON63569.1"/>
    <property type="molecule type" value="Genomic_DNA"/>
</dbReference>